<dbReference type="RefSeq" id="WP_328984759.1">
    <property type="nucleotide sequence ID" value="NZ_CP121472.1"/>
</dbReference>
<dbReference type="InterPro" id="IPR029057">
    <property type="entry name" value="PRTase-like"/>
</dbReference>
<organism evidence="1 2">
    <name type="scientific">Thiorhodovibrio winogradskyi</name>
    <dbReference type="NCBI Taxonomy" id="77007"/>
    <lineage>
        <taxon>Bacteria</taxon>
        <taxon>Pseudomonadati</taxon>
        <taxon>Pseudomonadota</taxon>
        <taxon>Gammaproteobacteria</taxon>
        <taxon>Chromatiales</taxon>
        <taxon>Chromatiaceae</taxon>
        <taxon>Thiorhodovibrio</taxon>
    </lineage>
</organism>
<proteinExistence type="predicted"/>
<dbReference type="Proteomes" id="UP001432180">
    <property type="component" value="Chromosome"/>
</dbReference>
<accession>A0ABZ0SHC7</accession>
<sequence length="236" mass="25422">MALKPARTPLRDFPPVVIHSPEIAVKRHPDYRAAKSGDVQAAFSLVKATIAEPAVLKIRELVAGRQVILASAHAVERDGVNAIPEALADELSARLSLPVDEGLVQINIVGHTGANGFARLARPAAFDGEVISGACYLLVDDFVGQGGTLANLKGHIESNGGVVIGATVLTGKPFSAVLSPTREQLTALREKHGQTLETWWHERFGYGFDCLTQSEARYLERSPDADTIRSRLIEEE</sequence>
<dbReference type="CDD" id="cd06223">
    <property type="entry name" value="PRTases_typeI"/>
    <property type="match status" value="1"/>
</dbReference>
<evidence type="ECO:0000313" key="2">
    <source>
        <dbReference type="Proteomes" id="UP001432180"/>
    </source>
</evidence>
<evidence type="ECO:0000313" key="1">
    <source>
        <dbReference type="EMBL" id="WPL19015.1"/>
    </source>
</evidence>
<name>A0ABZ0SHC7_9GAMM</name>
<protein>
    <recommendedName>
        <fullName evidence="3">Phosphoribosyltransferase</fullName>
    </recommendedName>
</protein>
<dbReference type="EMBL" id="CP121472">
    <property type="protein sequence ID" value="WPL19015.1"/>
    <property type="molecule type" value="Genomic_DNA"/>
</dbReference>
<keyword evidence="2" id="KW-1185">Reference proteome</keyword>
<evidence type="ECO:0008006" key="3">
    <source>
        <dbReference type="Google" id="ProtNLM"/>
    </source>
</evidence>
<reference evidence="1 2" key="1">
    <citation type="journal article" date="2023" name="Microorganisms">
        <title>Thiorhodovibrio frisius and Trv. litoralis spp. nov., Two Novel Members from a Clade of Fastidious Purple Sulfur Bacteria That Exhibit Unique Red-Shifted Light-Harvesting Capabilities.</title>
        <authorList>
            <person name="Methner A."/>
            <person name="Kuzyk S.B."/>
            <person name="Petersen J."/>
            <person name="Bauer S."/>
            <person name="Brinkmann H."/>
            <person name="Sichau K."/>
            <person name="Wanner G."/>
            <person name="Wolf J."/>
            <person name="Neumann-Schaal M."/>
            <person name="Henke P."/>
            <person name="Tank M."/>
            <person name="Sproer C."/>
            <person name="Bunk B."/>
            <person name="Overmann J."/>
        </authorList>
    </citation>
    <scope>NUCLEOTIDE SEQUENCE [LARGE SCALE GENOMIC DNA]</scope>
    <source>
        <strain evidence="1 2">DSM 6702</strain>
    </source>
</reference>
<dbReference type="InterPro" id="IPR000836">
    <property type="entry name" value="PRTase_dom"/>
</dbReference>
<gene>
    <name evidence="1" type="ORF">Thiowin_04119</name>
</gene>
<dbReference type="SUPFAM" id="SSF53271">
    <property type="entry name" value="PRTase-like"/>
    <property type="match status" value="1"/>
</dbReference>